<dbReference type="InterPro" id="IPR025996">
    <property type="entry name" value="MT1864/Rv1816-like_C"/>
</dbReference>
<dbReference type="SUPFAM" id="SSF46689">
    <property type="entry name" value="Homeodomain-like"/>
    <property type="match status" value="1"/>
</dbReference>
<dbReference type="Pfam" id="PF13305">
    <property type="entry name" value="TetR_C_33"/>
    <property type="match status" value="1"/>
</dbReference>
<dbReference type="AlphaFoldDB" id="A0A7W7ZD99"/>
<evidence type="ECO:0000256" key="1">
    <source>
        <dbReference type="ARBA" id="ARBA00023015"/>
    </source>
</evidence>
<dbReference type="PANTHER" id="PTHR30055">
    <property type="entry name" value="HTH-TYPE TRANSCRIPTIONAL REGULATOR RUTR"/>
    <property type="match status" value="1"/>
</dbReference>
<dbReference type="Gene3D" id="1.10.10.60">
    <property type="entry name" value="Homeodomain-like"/>
    <property type="match status" value="1"/>
</dbReference>
<feature type="DNA-binding region" description="H-T-H motif" evidence="4">
    <location>
        <begin position="29"/>
        <end position="48"/>
    </location>
</feature>
<keyword evidence="3" id="KW-0804">Transcription</keyword>
<sequence length="183" mass="20321">MAFPSKTDRAQILAAAMEQLEREGMQRLSLRSLAASLGLATNALYRYFEDRSHLEAALVAQITLKMRETLVKAAGRKQPEAAVRAMARAYLKFAHERRFLYEAWIKPCTHTQESQIAHESLWGFVAGLVAQIAGETRAPEAATALWAFLHGFVELEAAGVFQQGKPLSSFEWGLTAWLDAAQT</sequence>
<dbReference type="GO" id="GO:0003700">
    <property type="term" value="F:DNA-binding transcription factor activity"/>
    <property type="evidence" value="ECO:0007669"/>
    <property type="project" value="TreeGrafter"/>
</dbReference>
<comment type="caution">
    <text evidence="6">The sequence shown here is derived from an EMBL/GenBank/DDBJ whole genome shotgun (WGS) entry which is preliminary data.</text>
</comment>
<dbReference type="InterPro" id="IPR050109">
    <property type="entry name" value="HTH-type_TetR-like_transc_reg"/>
</dbReference>
<feature type="domain" description="HTH tetR-type" evidence="5">
    <location>
        <begin position="6"/>
        <end position="66"/>
    </location>
</feature>
<gene>
    <name evidence="6" type="ORF">HDF16_002496</name>
</gene>
<dbReference type="GO" id="GO:0000976">
    <property type="term" value="F:transcription cis-regulatory region binding"/>
    <property type="evidence" value="ECO:0007669"/>
    <property type="project" value="TreeGrafter"/>
</dbReference>
<keyword evidence="2 4" id="KW-0238">DNA-binding</keyword>
<evidence type="ECO:0000256" key="3">
    <source>
        <dbReference type="ARBA" id="ARBA00023163"/>
    </source>
</evidence>
<organism evidence="6 7">
    <name type="scientific">Granulicella aggregans</name>
    <dbReference type="NCBI Taxonomy" id="474949"/>
    <lineage>
        <taxon>Bacteria</taxon>
        <taxon>Pseudomonadati</taxon>
        <taxon>Acidobacteriota</taxon>
        <taxon>Terriglobia</taxon>
        <taxon>Terriglobales</taxon>
        <taxon>Acidobacteriaceae</taxon>
        <taxon>Granulicella</taxon>
    </lineage>
</organism>
<dbReference type="SUPFAM" id="SSF48498">
    <property type="entry name" value="Tetracyclin repressor-like, C-terminal domain"/>
    <property type="match status" value="1"/>
</dbReference>
<dbReference type="Pfam" id="PF00440">
    <property type="entry name" value="TetR_N"/>
    <property type="match status" value="1"/>
</dbReference>
<dbReference type="PANTHER" id="PTHR30055:SF239">
    <property type="entry name" value="TRANSCRIPTIONAL REGULATORY PROTEIN"/>
    <property type="match status" value="1"/>
</dbReference>
<dbReference type="PROSITE" id="PS50977">
    <property type="entry name" value="HTH_TETR_2"/>
    <property type="match status" value="1"/>
</dbReference>
<dbReference type="InterPro" id="IPR009057">
    <property type="entry name" value="Homeodomain-like_sf"/>
</dbReference>
<evidence type="ECO:0000313" key="7">
    <source>
        <dbReference type="Proteomes" id="UP000540989"/>
    </source>
</evidence>
<dbReference type="Gene3D" id="1.10.357.10">
    <property type="entry name" value="Tetracycline Repressor, domain 2"/>
    <property type="match status" value="1"/>
</dbReference>
<evidence type="ECO:0000259" key="5">
    <source>
        <dbReference type="PROSITE" id="PS50977"/>
    </source>
</evidence>
<evidence type="ECO:0000256" key="2">
    <source>
        <dbReference type="ARBA" id="ARBA00023125"/>
    </source>
</evidence>
<evidence type="ECO:0000256" key="4">
    <source>
        <dbReference type="PROSITE-ProRule" id="PRU00335"/>
    </source>
</evidence>
<protein>
    <submittedName>
        <fullName evidence="6">AcrR family transcriptional regulator</fullName>
    </submittedName>
</protein>
<reference evidence="6 7" key="1">
    <citation type="submission" date="2020-08" db="EMBL/GenBank/DDBJ databases">
        <title>Genomic Encyclopedia of Type Strains, Phase IV (KMG-V): Genome sequencing to study the core and pangenomes of soil and plant-associated prokaryotes.</title>
        <authorList>
            <person name="Whitman W."/>
        </authorList>
    </citation>
    <scope>NUCLEOTIDE SEQUENCE [LARGE SCALE GENOMIC DNA]</scope>
    <source>
        <strain evidence="6 7">M8UP14</strain>
    </source>
</reference>
<keyword evidence="7" id="KW-1185">Reference proteome</keyword>
<dbReference type="RefSeq" id="WP_184216916.1">
    <property type="nucleotide sequence ID" value="NZ_JACHIP010000003.1"/>
</dbReference>
<dbReference type="InterPro" id="IPR001647">
    <property type="entry name" value="HTH_TetR"/>
</dbReference>
<keyword evidence="1" id="KW-0805">Transcription regulation</keyword>
<accession>A0A7W7ZD99</accession>
<dbReference type="InterPro" id="IPR036271">
    <property type="entry name" value="Tet_transcr_reg_TetR-rel_C_sf"/>
</dbReference>
<dbReference type="EMBL" id="JACHIP010000003">
    <property type="protein sequence ID" value="MBB5057790.1"/>
    <property type="molecule type" value="Genomic_DNA"/>
</dbReference>
<proteinExistence type="predicted"/>
<evidence type="ECO:0000313" key="6">
    <source>
        <dbReference type="EMBL" id="MBB5057790.1"/>
    </source>
</evidence>
<name>A0A7W7ZD99_9BACT</name>
<dbReference type="Proteomes" id="UP000540989">
    <property type="component" value="Unassembled WGS sequence"/>
</dbReference>